<gene>
    <name evidence="2" type="ORF">C489_05938</name>
</gene>
<accession>L9Y7G7</accession>
<name>L9Y7G7_9EURY</name>
<comment type="caution">
    <text evidence="2">The sequence shown here is derived from an EMBL/GenBank/DDBJ whole genome shotgun (WGS) entry which is preliminary data.</text>
</comment>
<dbReference type="STRING" id="1227496.C489_05938"/>
<keyword evidence="3" id="KW-1185">Reference proteome</keyword>
<feature type="region of interest" description="Disordered" evidence="1">
    <location>
        <begin position="101"/>
        <end position="140"/>
    </location>
</feature>
<reference evidence="2 3" key="1">
    <citation type="journal article" date="2014" name="PLoS Genet.">
        <title>Phylogenetically driven sequencing of extremely halophilic archaea reveals strategies for static and dynamic osmo-response.</title>
        <authorList>
            <person name="Becker E.A."/>
            <person name="Seitzer P.M."/>
            <person name="Tritt A."/>
            <person name="Larsen D."/>
            <person name="Krusor M."/>
            <person name="Yao A.I."/>
            <person name="Wu D."/>
            <person name="Madern D."/>
            <person name="Eisen J.A."/>
            <person name="Darling A.E."/>
            <person name="Facciotti M.T."/>
        </authorList>
    </citation>
    <scope>NUCLEOTIDE SEQUENCE [LARGE SCALE GENOMIC DNA]</scope>
    <source>
        <strain evidence="2 3">JCM 10478</strain>
    </source>
</reference>
<dbReference type="EMBL" id="AOID01000019">
    <property type="protein sequence ID" value="ELY68883.1"/>
    <property type="molecule type" value="Genomic_DNA"/>
</dbReference>
<evidence type="ECO:0000313" key="3">
    <source>
        <dbReference type="Proteomes" id="UP000011632"/>
    </source>
</evidence>
<dbReference type="AlphaFoldDB" id="L9Y7G7"/>
<dbReference type="Proteomes" id="UP000011632">
    <property type="component" value="Unassembled WGS sequence"/>
</dbReference>
<evidence type="ECO:0000313" key="2">
    <source>
        <dbReference type="EMBL" id="ELY68883.1"/>
    </source>
</evidence>
<dbReference type="RefSeq" id="WP_006430245.1">
    <property type="nucleotide sequence ID" value="NZ_AOID01000019.1"/>
</dbReference>
<organism evidence="2 3">
    <name type="scientific">Natrinema versiforme JCM 10478</name>
    <dbReference type="NCBI Taxonomy" id="1227496"/>
    <lineage>
        <taxon>Archaea</taxon>
        <taxon>Methanobacteriati</taxon>
        <taxon>Methanobacteriota</taxon>
        <taxon>Stenosarchaea group</taxon>
        <taxon>Halobacteria</taxon>
        <taxon>Halobacteriales</taxon>
        <taxon>Natrialbaceae</taxon>
        <taxon>Natrinema</taxon>
    </lineage>
</organism>
<protein>
    <submittedName>
        <fullName evidence="2">Uncharacterized protein</fullName>
    </submittedName>
</protein>
<evidence type="ECO:0000256" key="1">
    <source>
        <dbReference type="SAM" id="MobiDB-lite"/>
    </source>
</evidence>
<sequence>MPPVYVLTDGDGERIRGEVYDDPDAAIDARARLLGQDDYDRDAEVTVEVQDDRPDEKTDGYEYRLMGMAETGWRCTEWEDYETVLEKYPKARDSWSGIALERREPGEDTTIERKPRPDVEQWKPVTEDMTHVKGEEVGSA</sequence>
<dbReference type="PATRIC" id="fig|1227496.3.peg.1197"/>
<proteinExistence type="predicted"/>